<keyword evidence="2" id="KW-0472">Membrane</keyword>
<reference evidence="5" key="1">
    <citation type="submission" date="2019-05" db="EMBL/GenBank/DDBJ databases">
        <title>Genome sequence and methylation pattern of the halophilic Archaeon Natrinema versiforme BOL5-4.</title>
        <authorList>
            <person name="DasSarma P."/>
            <person name="Anton B.P."/>
            <person name="DasSarma S.L."/>
            <person name="Martinez F.L."/>
            <person name="Guzman D."/>
            <person name="Roberts R.J."/>
            <person name="DasSarma S."/>
        </authorList>
    </citation>
    <scope>NUCLEOTIDE SEQUENCE [LARGE SCALE GENOMIC DNA]</scope>
    <source>
        <strain evidence="5">BOL5-4</strain>
    </source>
</reference>
<dbReference type="GeneID" id="40266451"/>
<evidence type="ECO:0000259" key="3">
    <source>
        <dbReference type="Pfam" id="PF26413"/>
    </source>
</evidence>
<gene>
    <name evidence="4" type="ORF">FEJ81_14220</name>
</gene>
<dbReference type="KEGG" id="nvr:FEJ81_14220"/>
<proteinExistence type="predicted"/>
<evidence type="ECO:0000256" key="1">
    <source>
        <dbReference type="SAM" id="MobiDB-lite"/>
    </source>
</evidence>
<dbReference type="EMBL" id="CP040330">
    <property type="protein sequence ID" value="QCS43449.1"/>
    <property type="molecule type" value="Genomic_DNA"/>
</dbReference>
<keyword evidence="2" id="KW-1133">Transmembrane helix</keyword>
<name>A0A4P8WJ20_9EURY</name>
<dbReference type="AlphaFoldDB" id="A0A4P8WJ20"/>
<organism evidence="4 5">
    <name type="scientific">Natrinema versiforme</name>
    <dbReference type="NCBI Taxonomy" id="88724"/>
    <lineage>
        <taxon>Archaea</taxon>
        <taxon>Methanobacteriati</taxon>
        <taxon>Methanobacteriota</taxon>
        <taxon>Stenosarchaea group</taxon>
        <taxon>Halobacteria</taxon>
        <taxon>Halobacteriales</taxon>
        <taxon>Natrialbaceae</taxon>
        <taxon>Natrinema</taxon>
    </lineage>
</organism>
<sequence>MTRPDDVLFRTRIETFALIRRCLPIALLAGALVGPITVTDPTTGMWLSAVGVLLVLVGLHLVSRLPLYPAHTFGVEYRVEEEPFETERRRCVRCETLVESGTHRRYAKQIVVLGVPLHTLEWGHNDFCADCIGLADGAGSSPEAERVAGPEPTVPQGERSRGRDGDRHRDQNQNRNRGPTAPSTATTHVDPSAGRLERARRVDRSDETTALELRRAFE</sequence>
<dbReference type="Proteomes" id="UP000302218">
    <property type="component" value="Chromosome"/>
</dbReference>
<feature type="transmembrane region" description="Helical" evidence="2">
    <location>
        <begin position="21"/>
        <end position="38"/>
    </location>
</feature>
<feature type="domain" description="DUF8108" evidence="3">
    <location>
        <begin position="67"/>
        <end position="132"/>
    </location>
</feature>
<feature type="transmembrane region" description="Helical" evidence="2">
    <location>
        <begin position="44"/>
        <end position="62"/>
    </location>
</feature>
<evidence type="ECO:0000313" key="4">
    <source>
        <dbReference type="EMBL" id="QCS43449.1"/>
    </source>
</evidence>
<protein>
    <recommendedName>
        <fullName evidence="3">DUF8108 domain-containing protein</fullName>
    </recommendedName>
</protein>
<dbReference type="RefSeq" id="WP_138245907.1">
    <property type="nucleotide sequence ID" value="NZ_CP040330.1"/>
</dbReference>
<feature type="region of interest" description="Disordered" evidence="1">
    <location>
        <begin position="139"/>
        <end position="218"/>
    </location>
</feature>
<dbReference type="InterPro" id="IPR058421">
    <property type="entry name" value="DUF8108_C"/>
</dbReference>
<dbReference type="OrthoDB" id="177582at2157"/>
<evidence type="ECO:0000256" key="2">
    <source>
        <dbReference type="SAM" id="Phobius"/>
    </source>
</evidence>
<feature type="compositionally biased region" description="Basic and acidic residues" evidence="1">
    <location>
        <begin position="195"/>
        <end position="218"/>
    </location>
</feature>
<feature type="compositionally biased region" description="Basic and acidic residues" evidence="1">
    <location>
        <begin position="158"/>
        <end position="172"/>
    </location>
</feature>
<evidence type="ECO:0000313" key="5">
    <source>
        <dbReference type="Proteomes" id="UP000302218"/>
    </source>
</evidence>
<dbReference type="Pfam" id="PF26413">
    <property type="entry name" value="DUF8108"/>
    <property type="match status" value="1"/>
</dbReference>
<accession>A0A4P8WJ20</accession>
<keyword evidence="2" id="KW-0812">Transmembrane</keyword>